<proteinExistence type="predicted"/>
<gene>
    <name evidence="3" type="ORF">PR001_g4221</name>
    <name evidence="2" type="ORF">PR002_g4035</name>
</gene>
<dbReference type="PANTHER" id="PTHR37067">
    <property type="entry name" value="PX DOMAIN-CONTAINING PROTEIN"/>
    <property type="match status" value="1"/>
</dbReference>
<dbReference type="EMBL" id="QXFV01000168">
    <property type="protein sequence ID" value="KAE9047406.1"/>
    <property type="molecule type" value="Genomic_DNA"/>
</dbReference>
<feature type="region of interest" description="Disordered" evidence="1">
    <location>
        <begin position="238"/>
        <end position="269"/>
    </location>
</feature>
<accession>A0A6A3N9Y5</accession>
<feature type="compositionally biased region" description="Basic and acidic residues" evidence="1">
    <location>
        <begin position="112"/>
        <end position="136"/>
    </location>
</feature>
<evidence type="ECO:0000313" key="2">
    <source>
        <dbReference type="EMBL" id="KAE9042219.1"/>
    </source>
</evidence>
<evidence type="ECO:0000313" key="3">
    <source>
        <dbReference type="EMBL" id="KAE9047406.1"/>
    </source>
</evidence>
<name>A0A6A3N9Y5_9STRA</name>
<evidence type="ECO:0000256" key="1">
    <source>
        <dbReference type="SAM" id="MobiDB-lite"/>
    </source>
</evidence>
<dbReference type="AlphaFoldDB" id="A0A6A3N9Y5"/>
<feature type="compositionally biased region" description="Acidic residues" evidence="1">
    <location>
        <begin position="137"/>
        <end position="150"/>
    </location>
</feature>
<dbReference type="OrthoDB" id="123956at2759"/>
<feature type="compositionally biased region" description="Basic and acidic residues" evidence="1">
    <location>
        <begin position="151"/>
        <end position="166"/>
    </location>
</feature>
<evidence type="ECO:0000313" key="5">
    <source>
        <dbReference type="Proteomes" id="UP000435112"/>
    </source>
</evidence>
<organism evidence="2 5">
    <name type="scientific">Phytophthora rubi</name>
    <dbReference type="NCBI Taxonomy" id="129364"/>
    <lineage>
        <taxon>Eukaryota</taxon>
        <taxon>Sar</taxon>
        <taxon>Stramenopiles</taxon>
        <taxon>Oomycota</taxon>
        <taxon>Peronosporomycetes</taxon>
        <taxon>Peronosporales</taxon>
        <taxon>Peronosporaceae</taxon>
        <taxon>Phytophthora</taxon>
    </lineage>
</organism>
<feature type="region of interest" description="Disordered" evidence="1">
    <location>
        <begin position="112"/>
        <end position="168"/>
    </location>
</feature>
<sequence>MPSKLAKKPSHLPFQDVYAVKYALQVTRRSIVDGVREVECRMCRAFGPEETDAAVGNKRKLQPAVKRWAEPHFRASSFLRHLNSQHEEHWAIYQTLESEEEKDKYLQVEVKKEKEEAKEEEETPKIKEEVKEKEEETTIMEEGEEEEEEGEKDHLKGEEEVAKLDETDGGQEKFVVALERETREGREKLLAAISEIMANQRKSAEALQAMISSMQTDYVSLRQRELEVREREVKCMEAERRERQEDRKALLGREQAGRREREEERKADHERFLALLNTMHTKCEQ</sequence>
<reference evidence="4 5" key="1">
    <citation type="submission" date="2018-09" db="EMBL/GenBank/DDBJ databases">
        <title>Genomic investigation of the strawberry pathogen Phytophthora fragariae indicates pathogenicity is determined by transcriptional variation in three key races.</title>
        <authorList>
            <person name="Adams T.M."/>
            <person name="Armitage A.D."/>
            <person name="Sobczyk M.K."/>
            <person name="Bates H.J."/>
            <person name="Dunwell J.M."/>
            <person name="Nellist C.F."/>
            <person name="Harrison R.J."/>
        </authorList>
    </citation>
    <scope>NUCLEOTIDE SEQUENCE [LARGE SCALE GENOMIC DNA]</scope>
    <source>
        <strain evidence="3 4">SCRP249</strain>
        <strain evidence="2 5">SCRP324</strain>
    </source>
</reference>
<comment type="caution">
    <text evidence="2">The sequence shown here is derived from an EMBL/GenBank/DDBJ whole genome shotgun (WGS) entry which is preliminary data.</text>
</comment>
<dbReference type="PANTHER" id="PTHR37067:SF3">
    <property type="entry name" value="PX DOMAIN-CONTAINING PROTEIN"/>
    <property type="match status" value="1"/>
</dbReference>
<evidence type="ECO:0000313" key="4">
    <source>
        <dbReference type="Proteomes" id="UP000429607"/>
    </source>
</evidence>
<dbReference type="Proteomes" id="UP000435112">
    <property type="component" value="Unassembled WGS sequence"/>
</dbReference>
<protein>
    <submittedName>
        <fullName evidence="2">Uncharacterized protein</fullName>
    </submittedName>
</protein>
<dbReference type="Proteomes" id="UP000429607">
    <property type="component" value="Unassembled WGS sequence"/>
</dbReference>
<dbReference type="EMBL" id="QXFU01000152">
    <property type="protein sequence ID" value="KAE9042219.1"/>
    <property type="molecule type" value="Genomic_DNA"/>
</dbReference>